<accession>A0ABS7MF24</accession>
<dbReference type="Proteomes" id="UP001166571">
    <property type="component" value="Unassembled WGS sequence"/>
</dbReference>
<protein>
    <submittedName>
        <fullName evidence="2">Uncharacterized protein</fullName>
    </submittedName>
</protein>
<dbReference type="RefSeq" id="WP_222136866.1">
    <property type="nucleotide sequence ID" value="NZ_JAILXK010000002.1"/>
</dbReference>
<proteinExistence type="predicted"/>
<keyword evidence="1" id="KW-0732">Signal</keyword>
<feature type="signal peptide" evidence="1">
    <location>
        <begin position="1"/>
        <end position="25"/>
    </location>
</feature>
<dbReference type="EMBL" id="JAILXK010000002">
    <property type="protein sequence ID" value="MBY4637632.1"/>
    <property type="molecule type" value="Genomic_DNA"/>
</dbReference>
<reference evidence="2" key="1">
    <citation type="submission" date="2021-08" db="EMBL/GenBank/DDBJ databases">
        <title>Sphingopyxis panaciterrulae sp. nov., isolated from the surface water of the Yellow Sea.</title>
        <authorList>
            <person name="Gao Z."/>
            <person name="Zhang D."/>
            <person name="Zhang A."/>
        </authorList>
    </citation>
    <scope>NUCLEOTIDE SEQUENCE</scope>
    <source>
        <strain evidence="2">XHP0097</strain>
    </source>
</reference>
<sequence>MASIWKSAIALGAALAAAASLPLAAQEEVVVEAGKPWNHAPSGISVPATIDGIARGRVTRFDQQDLDVAASFFRGSPQEALTVYVFRNTNGNASVWLSQAQGSIENGKSFGTPSLAIAPATFAPTAQSGAIGVHAVYALTGTDYRSAGVAIFPVGDWYVKVRASSTSRSPAENAAWMKRVIGALILPTLSAGAAATPVIPCSTPLGAANSADSTATQGAGISQPSDRIVAAQWCRETRMEGNRAVYRPVGTTDRYLFAFGDNGNAVTVRGEGGYYSGNFITAAKSFALPPQTALPTPQRVLELMAADKAVGVFDTWPPRR</sequence>
<evidence type="ECO:0000256" key="1">
    <source>
        <dbReference type="SAM" id="SignalP"/>
    </source>
</evidence>
<organism evidence="2 3">
    <name type="scientific">Sphingopyxis jiangsuensis</name>
    <dbReference type="NCBI Taxonomy" id="2871171"/>
    <lineage>
        <taxon>Bacteria</taxon>
        <taxon>Pseudomonadati</taxon>
        <taxon>Pseudomonadota</taxon>
        <taxon>Alphaproteobacteria</taxon>
        <taxon>Sphingomonadales</taxon>
        <taxon>Sphingomonadaceae</taxon>
        <taxon>Sphingopyxis</taxon>
    </lineage>
</organism>
<gene>
    <name evidence="2" type="ORF">K5P26_10840</name>
</gene>
<evidence type="ECO:0000313" key="2">
    <source>
        <dbReference type="EMBL" id="MBY4637632.1"/>
    </source>
</evidence>
<comment type="caution">
    <text evidence="2">The sequence shown here is derived from an EMBL/GenBank/DDBJ whole genome shotgun (WGS) entry which is preliminary data.</text>
</comment>
<feature type="chain" id="PRO_5045444601" evidence="1">
    <location>
        <begin position="26"/>
        <end position="320"/>
    </location>
</feature>
<evidence type="ECO:0000313" key="3">
    <source>
        <dbReference type="Proteomes" id="UP001166571"/>
    </source>
</evidence>
<keyword evidence="3" id="KW-1185">Reference proteome</keyword>
<name>A0ABS7MF24_9SPHN</name>